<evidence type="ECO:0000256" key="1">
    <source>
        <dbReference type="ARBA" id="ARBA00004245"/>
    </source>
</evidence>
<keyword evidence="15" id="KW-1185">Reference proteome</keyword>
<dbReference type="PANTHER" id="PTHR45706">
    <property type="entry name" value="TYROSINE-PROTEIN PHOSPHATASE"/>
    <property type="match status" value="1"/>
</dbReference>
<dbReference type="SUPFAM" id="SSF50156">
    <property type="entry name" value="PDZ domain-like"/>
    <property type="match status" value="1"/>
</dbReference>
<dbReference type="PRINTS" id="PR00935">
    <property type="entry name" value="BAND41"/>
</dbReference>
<dbReference type="OrthoDB" id="5948105at2759"/>
<gene>
    <name evidence="14" type="ORF">pdam_00012649</name>
</gene>
<dbReference type="Pfam" id="PF00102">
    <property type="entry name" value="Y_phosphatase"/>
    <property type="match status" value="2"/>
</dbReference>
<reference evidence="14 15" key="1">
    <citation type="journal article" date="2018" name="Sci. Rep.">
        <title>Comparative analysis of the Pocillopora damicornis genome highlights role of immune system in coral evolution.</title>
        <authorList>
            <person name="Cunning R."/>
            <person name="Bay R.A."/>
            <person name="Gillette P."/>
            <person name="Baker A.C."/>
            <person name="Traylor-Knowles N."/>
        </authorList>
    </citation>
    <scope>NUCLEOTIDE SEQUENCE [LARGE SCALE GENOMIC DNA]</scope>
    <source>
        <strain evidence="14">RSMAS</strain>
        <tissue evidence="14">Whole animal</tissue>
    </source>
</reference>
<dbReference type="Gene3D" id="3.10.20.90">
    <property type="entry name" value="Phosphatidylinositol 3-kinase Catalytic Subunit, Chain A, domain 1"/>
    <property type="match status" value="1"/>
</dbReference>
<dbReference type="EC" id="3.1.3.48" evidence="3"/>
<dbReference type="SMART" id="SM00228">
    <property type="entry name" value="PDZ"/>
    <property type="match status" value="1"/>
</dbReference>
<dbReference type="Gene3D" id="1.20.80.10">
    <property type="match status" value="1"/>
</dbReference>
<evidence type="ECO:0000313" key="14">
    <source>
        <dbReference type="EMBL" id="RMX47279.1"/>
    </source>
</evidence>
<dbReference type="PROSITE" id="PS50055">
    <property type="entry name" value="TYR_PHOSPHATASE_PTP"/>
    <property type="match status" value="1"/>
</dbReference>
<dbReference type="Gene3D" id="2.30.29.30">
    <property type="entry name" value="Pleckstrin-homology domain (PH domain)/Phosphotyrosine-binding domain (PTB)"/>
    <property type="match status" value="1"/>
</dbReference>
<dbReference type="InterPro" id="IPR003595">
    <property type="entry name" value="Tyr_Pase_cat"/>
</dbReference>
<keyword evidence="4" id="KW-0963">Cytoplasm</keyword>
<accession>A0A3M6U153</accession>
<dbReference type="InterPro" id="IPR019749">
    <property type="entry name" value="Band_41_domain"/>
</dbReference>
<dbReference type="SUPFAM" id="SSF47031">
    <property type="entry name" value="Second domain of FERM"/>
    <property type="match status" value="1"/>
</dbReference>
<dbReference type="InterPro" id="IPR000299">
    <property type="entry name" value="FERM_domain"/>
</dbReference>
<feature type="transmembrane region" description="Helical" evidence="9">
    <location>
        <begin position="646"/>
        <end position="669"/>
    </location>
</feature>
<dbReference type="SUPFAM" id="SSF50729">
    <property type="entry name" value="PH domain-like"/>
    <property type="match status" value="1"/>
</dbReference>
<dbReference type="SMART" id="SM01196">
    <property type="entry name" value="FERM_C"/>
    <property type="match status" value="1"/>
</dbReference>
<dbReference type="Pfam" id="PF00595">
    <property type="entry name" value="PDZ"/>
    <property type="match status" value="1"/>
</dbReference>
<dbReference type="PROSITE" id="PS00661">
    <property type="entry name" value="FERM_2"/>
    <property type="match status" value="1"/>
</dbReference>
<dbReference type="PROSITE" id="PS50056">
    <property type="entry name" value="TYR_PHOSPHATASE_2"/>
    <property type="match status" value="1"/>
</dbReference>
<dbReference type="InterPro" id="IPR019747">
    <property type="entry name" value="FERM_CS"/>
</dbReference>
<proteinExistence type="inferred from homology"/>
<dbReference type="SMART" id="SM00404">
    <property type="entry name" value="PTPc_motif"/>
    <property type="match status" value="1"/>
</dbReference>
<dbReference type="SUPFAM" id="SSF54236">
    <property type="entry name" value="Ubiquitin-like"/>
    <property type="match status" value="1"/>
</dbReference>
<dbReference type="InterPro" id="IPR018980">
    <property type="entry name" value="FERM_PH-like_C"/>
</dbReference>
<dbReference type="PRINTS" id="PR00700">
    <property type="entry name" value="PRTYPHPHTASE"/>
</dbReference>
<dbReference type="Proteomes" id="UP000275408">
    <property type="component" value="Unassembled WGS sequence"/>
</dbReference>
<feature type="region of interest" description="Disordered" evidence="8">
    <location>
        <begin position="420"/>
        <end position="453"/>
    </location>
</feature>
<dbReference type="InterPro" id="IPR018979">
    <property type="entry name" value="FERM_N"/>
</dbReference>
<dbReference type="InterPro" id="IPR011993">
    <property type="entry name" value="PH-like_dom_sf"/>
</dbReference>
<dbReference type="InterPro" id="IPR000242">
    <property type="entry name" value="PTP_cat"/>
</dbReference>
<dbReference type="SMART" id="SM00194">
    <property type="entry name" value="PTPc"/>
    <property type="match status" value="1"/>
</dbReference>
<dbReference type="GO" id="GO:0016020">
    <property type="term" value="C:membrane"/>
    <property type="evidence" value="ECO:0007669"/>
    <property type="project" value="UniProtKB-ARBA"/>
</dbReference>
<dbReference type="AlphaFoldDB" id="A0A3M6U153"/>
<dbReference type="PROSITE" id="PS00660">
    <property type="entry name" value="FERM_1"/>
    <property type="match status" value="1"/>
</dbReference>
<keyword evidence="9" id="KW-0812">Transmembrane</keyword>
<evidence type="ECO:0000256" key="3">
    <source>
        <dbReference type="ARBA" id="ARBA00013064"/>
    </source>
</evidence>
<dbReference type="InterPro" id="IPR014847">
    <property type="entry name" value="FA"/>
</dbReference>
<dbReference type="EMBL" id="RCHS01002445">
    <property type="protein sequence ID" value="RMX47279.1"/>
    <property type="molecule type" value="Genomic_DNA"/>
</dbReference>
<evidence type="ECO:0000259" key="12">
    <source>
        <dbReference type="PROSITE" id="PS50057"/>
    </source>
</evidence>
<keyword evidence="7" id="KW-0206">Cytoskeleton</keyword>
<sequence>MSRRFRPASLGSQSGIYSVRGSELARSGNTTPNKIRCVVELLDDSEFVIDIDKHSRGETLLEAVFKHLDLLEKHFFGLQFVADSPDNLQWLNSDKQIRKQLKRGPPYIFYFRVRFFASDPSKLSEDVTRYQFYLQIKRDLLTGRLPCLYDTAAELASYVLQGELGDYDPRAMHEAYVSEFRFVPDQSEDFEERAAEFHKHHGGQSPADAEFNFLEVAKNLDLYGVDLHFAKDHDGLDLHIGISPLGLTVYHNRCKINFFPWSKIVKVCFKRKRFFVQIRPDWNEWTDNVIGFHMPTYRACKTLWKTCVEYHTFYRGKTEYQAIEEGRRQPRTEPKIVRTLSRRYSKRNDDGSRRRIDLDHVFDKDDMVFNDKSAGLNYSSSVPSNFDKMNNSLVRSKSLGMADAEGHMNRLKPALTPELHRKSVSSNDSCGSDMEDEAAEYSSRPRNGSANQEGLITVRMEPDEQGRFGFNVQGGADIDLPVIVSKIARGMPADMCMPQLQEGDEIVHINGRIVKEMPHQEIVDLIRTISKSNRRLLIMTIRPFVFTNSAPSPVHAVSPEQFAAAEQRHEQEKVVAKQVKEKGVVKDTEALRVSMDQLRENLESGDLLVYFQELYRKKPGMSMEEARKPENLPRNRYRDILPCENLSLSTVLLFLILLMGPFLCSVLAMKKFQIVFELFTCTDDDTRCKLYKGKNDYINANYVTMEIPARGLLNRYIAAQGPLEKTCGDFWQMVWEQEASLIIMLTTTVERGRVKCHQYWPEGEETLTFGDLEIVCTKIRDFSPSYIYREMYVTETKSLRSRVVVQLQYIAWPDHDVPDDSTDFLDAGVGRTGVLIFMESAFNMIESAEPIYPLEIVRKMRDQRCSLIQTPGQFIFVLEALLKAYDGDGKTVISAKH</sequence>
<protein>
    <recommendedName>
        <fullName evidence="3">protein-tyrosine-phosphatase</fullName>
        <ecNumber evidence="3">3.1.3.48</ecNumber>
    </recommendedName>
</protein>
<dbReference type="PROSITE" id="PS50106">
    <property type="entry name" value="PDZ"/>
    <property type="match status" value="1"/>
</dbReference>
<dbReference type="PROSITE" id="PS50057">
    <property type="entry name" value="FERM_3"/>
    <property type="match status" value="1"/>
</dbReference>
<evidence type="ECO:0000256" key="4">
    <source>
        <dbReference type="ARBA" id="ARBA00022490"/>
    </source>
</evidence>
<dbReference type="InterPro" id="IPR036034">
    <property type="entry name" value="PDZ_sf"/>
</dbReference>
<keyword evidence="6" id="KW-0904">Protein phosphatase</keyword>
<keyword evidence="5" id="KW-0378">Hydrolase</keyword>
<evidence type="ECO:0000259" key="13">
    <source>
        <dbReference type="PROSITE" id="PS50106"/>
    </source>
</evidence>
<dbReference type="FunFam" id="1.20.80.10:FF:000003">
    <property type="entry name" value="Tyrosine-protein phosphatase non-receptor type 4"/>
    <property type="match status" value="1"/>
</dbReference>
<dbReference type="Gene3D" id="3.90.190.10">
    <property type="entry name" value="Protein tyrosine phosphatase superfamily"/>
    <property type="match status" value="1"/>
</dbReference>
<dbReference type="InterPro" id="IPR029071">
    <property type="entry name" value="Ubiquitin-like_domsf"/>
</dbReference>
<dbReference type="InterPro" id="IPR041783">
    <property type="entry name" value="PTPN3/4_FERM_C"/>
</dbReference>
<dbReference type="FunFam" id="3.10.20.90:FF:000039">
    <property type="entry name" value="Tyrosine-protein phosphatase non-receptor type"/>
    <property type="match status" value="1"/>
</dbReference>
<dbReference type="InterPro" id="IPR014352">
    <property type="entry name" value="FERM/acyl-CoA-bd_prot_sf"/>
</dbReference>
<dbReference type="STRING" id="46731.A0A3M6U153"/>
<dbReference type="GO" id="GO:0005856">
    <property type="term" value="C:cytoskeleton"/>
    <property type="evidence" value="ECO:0007669"/>
    <property type="project" value="UniProtKB-SubCell"/>
</dbReference>
<dbReference type="InterPro" id="IPR019748">
    <property type="entry name" value="FERM_central"/>
</dbReference>
<feature type="domain" description="FERM" evidence="12">
    <location>
        <begin position="35"/>
        <end position="318"/>
    </location>
</feature>
<comment type="caution">
    <text evidence="14">The sequence shown here is derived from an EMBL/GenBank/DDBJ whole genome shotgun (WGS) entry which is preliminary data.</text>
</comment>
<evidence type="ECO:0000256" key="8">
    <source>
        <dbReference type="SAM" id="MobiDB-lite"/>
    </source>
</evidence>
<dbReference type="PANTHER" id="PTHR45706:SF4">
    <property type="entry name" value="TYROSINE-PROTEIN PHOSPHATASE"/>
    <property type="match status" value="1"/>
</dbReference>
<evidence type="ECO:0000256" key="2">
    <source>
        <dbReference type="ARBA" id="ARBA00009649"/>
    </source>
</evidence>
<dbReference type="CDD" id="cd13189">
    <property type="entry name" value="FERM_C_PTPN4_PTPN3_like"/>
    <property type="match status" value="1"/>
</dbReference>
<dbReference type="SMART" id="SM01195">
    <property type="entry name" value="FA"/>
    <property type="match status" value="1"/>
</dbReference>
<dbReference type="InterPro" id="IPR001478">
    <property type="entry name" value="PDZ"/>
</dbReference>
<evidence type="ECO:0000259" key="10">
    <source>
        <dbReference type="PROSITE" id="PS50055"/>
    </source>
</evidence>
<evidence type="ECO:0000256" key="9">
    <source>
        <dbReference type="SAM" id="Phobius"/>
    </source>
</evidence>
<evidence type="ECO:0000313" key="15">
    <source>
        <dbReference type="Proteomes" id="UP000275408"/>
    </source>
</evidence>
<comment type="subcellular location">
    <subcellularLocation>
        <location evidence="1">Cytoplasm</location>
        <location evidence="1">Cytoskeleton</location>
    </subcellularLocation>
</comment>
<dbReference type="InterPro" id="IPR000387">
    <property type="entry name" value="Tyr_Pase_dom"/>
</dbReference>
<dbReference type="Pfam" id="PF00373">
    <property type="entry name" value="FERM_M"/>
    <property type="match status" value="1"/>
</dbReference>
<dbReference type="FunFam" id="2.30.29.30:FF:000002">
    <property type="entry name" value="Band 4.1-like protein 5 isoform 1"/>
    <property type="match status" value="1"/>
</dbReference>
<feature type="compositionally biased region" description="Polar residues" evidence="8">
    <location>
        <begin position="444"/>
        <end position="453"/>
    </location>
</feature>
<feature type="domain" description="Tyrosine-protein phosphatase" evidence="10">
    <location>
        <begin position="607"/>
        <end position="884"/>
    </location>
</feature>
<evidence type="ECO:0000256" key="6">
    <source>
        <dbReference type="ARBA" id="ARBA00022912"/>
    </source>
</evidence>
<feature type="domain" description="Tyrosine specific protein phosphatases" evidence="11">
    <location>
        <begin position="827"/>
        <end position="875"/>
    </location>
</feature>
<dbReference type="InterPro" id="IPR029021">
    <property type="entry name" value="Prot-tyrosine_phosphatase-like"/>
</dbReference>
<evidence type="ECO:0000256" key="5">
    <source>
        <dbReference type="ARBA" id="ARBA00022801"/>
    </source>
</evidence>
<dbReference type="Pfam" id="PF09379">
    <property type="entry name" value="FERM_N"/>
    <property type="match status" value="1"/>
</dbReference>
<dbReference type="Gene3D" id="2.30.42.10">
    <property type="match status" value="1"/>
</dbReference>
<dbReference type="GO" id="GO:0004725">
    <property type="term" value="F:protein tyrosine phosphatase activity"/>
    <property type="evidence" value="ECO:0007669"/>
    <property type="project" value="UniProtKB-EC"/>
</dbReference>
<dbReference type="InterPro" id="IPR035963">
    <property type="entry name" value="FERM_2"/>
</dbReference>
<dbReference type="SUPFAM" id="SSF52799">
    <property type="entry name" value="(Phosphotyrosine protein) phosphatases II"/>
    <property type="match status" value="1"/>
</dbReference>
<feature type="domain" description="PDZ" evidence="13">
    <location>
        <begin position="457"/>
        <end position="527"/>
    </location>
</feature>
<dbReference type="SMART" id="SM00295">
    <property type="entry name" value="B41"/>
    <property type="match status" value="1"/>
</dbReference>
<name>A0A3M6U153_POCDA</name>
<evidence type="ECO:0000259" key="11">
    <source>
        <dbReference type="PROSITE" id="PS50056"/>
    </source>
</evidence>
<dbReference type="Pfam" id="PF09380">
    <property type="entry name" value="FERM_C"/>
    <property type="match status" value="1"/>
</dbReference>
<dbReference type="CDD" id="cd14473">
    <property type="entry name" value="FERM_B-lobe"/>
    <property type="match status" value="1"/>
</dbReference>
<keyword evidence="9" id="KW-0472">Membrane</keyword>
<evidence type="ECO:0000256" key="7">
    <source>
        <dbReference type="ARBA" id="ARBA00023212"/>
    </source>
</evidence>
<organism evidence="14 15">
    <name type="scientific">Pocillopora damicornis</name>
    <name type="common">Cauliflower coral</name>
    <name type="synonym">Millepora damicornis</name>
    <dbReference type="NCBI Taxonomy" id="46731"/>
    <lineage>
        <taxon>Eukaryota</taxon>
        <taxon>Metazoa</taxon>
        <taxon>Cnidaria</taxon>
        <taxon>Anthozoa</taxon>
        <taxon>Hexacorallia</taxon>
        <taxon>Scleractinia</taxon>
        <taxon>Astrocoeniina</taxon>
        <taxon>Pocilloporidae</taxon>
        <taxon>Pocillopora</taxon>
    </lineage>
</organism>
<keyword evidence="9" id="KW-1133">Transmembrane helix</keyword>
<comment type="similarity">
    <text evidence="2">Belongs to the protein-tyrosine phosphatase family. Non-receptor class subfamily.</text>
</comment>